<reference evidence="3" key="1">
    <citation type="submission" date="2023-06" db="EMBL/GenBank/DDBJ databases">
        <title>Egi l300058.</title>
        <authorList>
            <person name="Gao L."/>
            <person name="Fang B.-Z."/>
            <person name="Li W.-J."/>
        </authorList>
    </citation>
    <scope>NUCLEOTIDE SEQUENCE</scope>
    <source>
        <strain evidence="3">EGI L300058</strain>
    </source>
</reference>
<dbReference type="NCBIfam" id="TIGR02532">
    <property type="entry name" value="IV_pilin_GFxxxE"/>
    <property type="match status" value="1"/>
</dbReference>
<dbReference type="PROSITE" id="PS00409">
    <property type="entry name" value="PROKAR_NTER_METHYL"/>
    <property type="match status" value="1"/>
</dbReference>
<evidence type="ECO:0000313" key="4">
    <source>
        <dbReference type="Proteomes" id="UP001172708"/>
    </source>
</evidence>
<evidence type="ECO:0000256" key="1">
    <source>
        <dbReference type="ARBA" id="ARBA00022481"/>
    </source>
</evidence>
<dbReference type="PANTHER" id="PTHR30093">
    <property type="entry name" value="GENERAL SECRETION PATHWAY PROTEIN G"/>
    <property type="match status" value="1"/>
</dbReference>
<keyword evidence="2" id="KW-1133">Transmembrane helix</keyword>
<comment type="caution">
    <text evidence="3">The sequence shown here is derived from an EMBL/GenBank/DDBJ whole genome shotgun (WGS) entry which is preliminary data.</text>
</comment>
<dbReference type="SUPFAM" id="SSF54523">
    <property type="entry name" value="Pili subunits"/>
    <property type="match status" value="1"/>
</dbReference>
<dbReference type="PANTHER" id="PTHR30093:SF34">
    <property type="entry name" value="PREPILIN PEPTIDASE-DEPENDENT PROTEIN D"/>
    <property type="match status" value="1"/>
</dbReference>
<evidence type="ECO:0000313" key="3">
    <source>
        <dbReference type="EMBL" id="MDN4480597.1"/>
    </source>
</evidence>
<dbReference type="InterPro" id="IPR012902">
    <property type="entry name" value="N_methyl_site"/>
</dbReference>
<dbReference type="RefSeq" id="WP_301142032.1">
    <property type="nucleotide sequence ID" value="NZ_JAUHQA010000001.1"/>
</dbReference>
<protein>
    <submittedName>
        <fullName evidence="3">Prepilin-type N-terminal cleavage/methylation domain-containing protein</fullName>
    </submittedName>
</protein>
<dbReference type="EMBL" id="JAUHQA010000001">
    <property type="protein sequence ID" value="MDN4480597.1"/>
    <property type="molecule type" value="Genomic_DNA"/>
</dbReference>
<organism evidence="3 4">
    <name type="scientific">Demequina muriae</name>
    <dbReference type="NCBI Taxonomy" id="3051664"/>
    <lineage>
        <taxon>Bacteria</taxon>
        <taxon>Bacillati</taxon>
        <taxon>Actinomycetota</taxon>
        <taxon>Actinomycetes</taxon>
        <taxon>Micrococcales</taxon>
        <taxon>Demequinaceae</taxon>
        <taxon>Demequina</taxon>
    </lineage>
</organism>
<keyword evidence="2" id="KW-0812">Transmembrane</keyword>
<name>A0ABT8GGN4_9MICO</name>
<dbReference type="InterPro" id="IPR045584">
    <property type="entry name" value="Pilin-like"/>
</dbReference>
<keyword evidence="1" id="KW-0488">Methylation</keyword>
<dbReference type="Pfam" id="PF07963">
    <property type="entry name" value="N_methyl"/>
    <property type="match status" value="1"/>
</dbReference>
<evidence type="ECO:0000256" key="2">
    <source>
        <dbReference type="SAM" id="Phobius"/>
    </source>
</evidence>
<accession>A0ABT8GGN4</accession>
<gene>
    <name evidence="3" type="ORF">QQX02_06640</name>
</gene>
<keyword evidence="2" id="KW-0472">Membrane</keyword>
<dbReference type="Gene3D" id="3.30.700.10">
    <property type="entry name" value="Glycoprotein, Type 4 Pilin"/>
    <property type="match status" value="1"/>
</dbReference>
<dbReference type="Proteomes" id="UP001172708">
    <property type="component" value="Unassembled WGS sequence"/>
</dbReference>
<keyword evidence="4" id="KW-1185">Reference proteome</keyword>
<sequence>MTVPTSRRGSDAGFTLPELLVVIVIVAILAAIAIPLYLDHTRKANDAAAQSDAMNLGTMVRAAYDEGGSPTVTLNGDRRYVIDGEVAFGASPGVEFVTFTGGDIESWCVQLRHPGGEAAASPGVRFDAQNGYVEQAACP</sequence>
<feature type="transmembrane region" description="Helical" evidence="2">
    <location>
        <begin position="20"/>
        <end position="38"/>
    </location>
</feature>
<proteinExistence type="predicted"/>